<keyword evidence="3" id="KW-1185">Reference proteome</keyword>
<dbReference type="EMBL" id="LSRX01000060">
    <property type="protein sequence ID" value="OLQ11372.1"/>
    <property type="molecule type" value="Genomic_DNA"/>
</dbReference>
<feature type="compositionally biased region" description="Low complexity" evidence="1">
    <location>
        <begin position="246"/>
        <end position="292"/>
    </location>
</feature>
<evidence type="ECO:0000313" key="3">
    <source>
        <dbReference type="Proteomes" id="UP000186817"/>
    </source>
</evidence>
<name>A0A1Q9EVE8_SYMMI</name>
<sequence>MLPGARDVGSPEIRLASCHDHVFFFLRAAPVNGAADAQVQVPVRQGRVLLQETVALPYVPWFQHFQGWCTTLRTEEASLAEEECLHPRNAWSPIGCPHMDEFVALLLFYGGQTGSDAGVLPRIVSEQLPDRDKSVASQAVDRHLVQQIISSMAEEFGSSYRCRAATEYNDCKYLQVLFDAGSPAGAKALFVSLFAPELGVAAVLPHQVVVAVHFRLLVLGYNREQNRMAHFPGSLQPQLPGGCGVPGQHPGSQQLGLPPQPPVGSGVPGQQPGSQQLGLPSQPSLGSGVPGQHPGSQQLALPSQQACAGGVPGQPPVRQQLGLPSHLPSAAGGVHGQSFPGVPGQQAVASFQPLLLPPAAAMMAPPPVSPQRVGNTGGGGTKKGYTIF</sequence>
<reference evidence="2 3" key="1">
    <citation type="submission" date="2016-02" db="EMBL/GenBank/DDBJ databases">
        <title>Genome analysis of coral dinoflagellate symbionts highlights evolutionary adaptations to a symbiotic lifestyle.</title>
        <authorList>
            <person name="Aranda M."/>
            <person name="Li Y."/>
            <person name="Liew Y.J."/>
            <person name="Baumgarten S."/>
            <person name="Simakov O."/>
            <person name="Wilson M."/>
            <person name="Piel J."/>
            <person name="Ashoor H."/>
            <person name="Bougouffa S."/>
            <person name="Bajic V.B."/>
            <person name="Ryu T."/>
            <person name="Ravasi T."/>
            <person name="Bayer T."/>
            <person name="Micklem G."/>
            <person name="Kim H."/>
            <person name="Bhak J."/>
            <person name="Lajeunesse T.C."/>
            <person name="Voolstra C.R."/>
        </authorList>
    </citation>
    <scope>NUCLEOTIDE SEQUENCE [LARGE SCALE GENOMIC DNA]</scope>
    <source>
        <strain evidence="2 3">CCMP2467</strain>
    </source>
</reference>
<gene>
    <name evidence="2" type="ORF">AK812_SmicGene4794</name>
</gene>
<evidence type="ECO:0000313" key="2">
    <source>
        <dbReference type="EMBL" id="OLQ11372.1"/>
    </source>
</evidence>
<feature type="compositionally biased region" description="Polar residues" evidence="1">
    <location>
        <begin position="294"/>
        <end position="306"/>
    </location>
</feature>
<dbReference type="Proteomes" id="UP000186817">
    <property type="component" value="Unassembled WGS sequence"/>
</dbReference>
<evidence type="ECO:0000256" key="1">
    <source>
        <dbReference type="SAM" id="MobiDB-lite"/>
    </source>
</evidence>
<accession>A0A1Q9EVE8</accession>
<protein>
    <submittedName>
        <fullName evidence="2">Uncharacterized protein</fullName>
    </submittedName>
</protein>
<dbReference type="AlphaFoldDB" id="A0A1Q9EVE8"/>
<feature type="region of interest" description="Disordered" evidence="1">
    <location>
        <begin position="369"/>
        <end position="388"/>
    </location>
</feature>
<feature type="region of interest" description="Disordered" evidence="1">
    <location>
        <begin position="231"/>
        <end position="338"/>
    </location>
</feature>
<dbReference type="OrthoDB" id="435886at2759"/>
<organism evidence="2 3">
    <name type="scientific">Symbiodinium microadriaticum</name>
    <name type="common">Dinoflagellate</name>
    <name type="synonym">Zooxanthella microadriatica</name>
    <dbReference type="NCBI Taxonomy" id="2951"/>
    <lineage>
        <taxon>Eukaryota</taxon>
        <taxon>Sar</taxon>
        <taxon>Alveolata</taxon>
        <taxon>Dinophyceae</taxon>
        <taxon>Suessiales</taxon>
        <taxon>Symbiodiniaceae</taxon>
        <taxon>Symbiodinium</taxon>
    </lineage>
</organism>
<comment type="caution">
    <text evidence="2">The sequence shown here is derived from an EMBL/GenBank/DDBJ whole genome shotgun (WGS) entry which is preliminary data.</text>
</comment>
<proteinExistence type="predicted"/>